<evidence type="ECO:0000313" key="2">
    <source>
        <dbReference type="EMBL" id="QEA17605.1"/>
    </source>
</evidence>
<dbReference type="GO" id="GO:0035438">
    <property type="term" value="F:cyclic-di-GMP binding"/>
    <property type="evidence" value="ECO:0007669"/>
    <property type="project" value="InterPro"/>
</dbReference>
<evidence type="ECO:0000259" key="1">
    <source>
        <dbReference type="Pfam" id="PF07238"/>
    </source>
</evidence>
<proteinExistence type="predicted"/>
<evidence type="ECO:0000313" key="3">
    <source>
        <dbReference type="Proteomes" id="UP000321172"/>
    </source>
</evidence>
<dbReference type="InterPro" id="IPR009875">
    <property type="entry name" value="PilZ_domain"/>
</dbReference>
<dbReference type="EMBL" id="CP042345">
    <property type="protein sequence ID" value="QEA17605.1"/>
    <property type="molecule type" value="Genomic_DNA"/>
</dbReference>
<dbReference type="Pfam" id="PF07238">
    <property type="entry name" value="PilZ"/>
    <property type="match status" value="1"/>
</dbReference>
<keyword evidence="3" id="KW-1185">Reference proteome</keyword>
<dbReference type="SUPFAM" id="SSF141371">
    <property type="entry name" value="PilZ domain-like"/>
    <property type="match status" value="1"/>
</dbReference>
<gene>
    <name evidence="2" type="ORF">FRF71_13800</name>
</gene>
<accession>A0A5B8SCJ4</accession>
<name>A0A5B8SCJ4_9SPHN</name>
<dbReference type="RefSeq" id="WP_147091672.1">
    <property type="nucleotide sequence ID" value="NZ_BAABJD010000002.1"/>
</dbReference>
<dbReference type="KEGG" id="ngf:FRF71_13800"/>
<dbReference type="OrthoDB" id="9806898at2"/>
<dbReference type="Gene3D" id="2.40.10.220">
    <property type="entry name" value="predicted glycosyltransferase like domains"/>
    <property type="match status" value="1"/>
</dbReference>
<sequence>MSSRAQLTVTDLRRATRHPVDHKVIGEHRRLGDVHMRIVNISAHGFMTEGEISFERGERVVIRLPEVGRIEAHMIWTSGDRAGFQFERIIRLEDFMKLIDTLQPNPRLRPARR</sequence>
<reference evidence="2 3" key="1">
    <citation type="journal article" date="2013" name="J. Microbiol. Biotechnol.">
        <title>Novosphingobium ginsenosidimutans sp. nov., with the ability to convert ginsenoside.</title>
        <authorList>
            <person name="Kim J.K."/>
            <person name="He D."/>
            <person name="Liu Q.M."/>
            <person name="Park H.Y."/>
            <person name="Jung M.S."/>
            <person name="Yoon M.H."/>
            <person name="Kim S.C."/>
            <person name="Im W.T."/>
        </authorList>
    </citation>
    <scope>NUCLEOTIDE SEQUENCE [LARGE SCALE GENOMIC DNA]</scope>
    <source>
        <strain evidence="2 3">FW-6</strain>
    </source>
</reference>
<dbReference type="AlphaFoldDB" id="A0A5B8SCJ4"/>
<protein>
    <submittedName>
        <fullName evidence="2">PilZ domain-containing protein</fullName>
    </submittedName>
</protein>
<feature type="domain" description="PilZ" evidence="1">
    <location>
        <begin position="12"/>
        <end position="89"/>
    </location>
</feature>
<dbReference type="Proteomes" id="UP000321172">
    <property type="component" value="Chromosome"/>
</dbReference>
<organism evidence="2 3">
    <name type="scientific">Novosphingobium ginsenosidimutans</name>
    <dbReference type="NCBI Taxonomy" id="1176536"/>
    <lineage>
        <taxon>Bacteria</taxon>
        <taxon>Pseudomonadati</taxon>
        <taxon>Pseudomonadota</taxon>
        <taxon>Alphaproteobacteria</taxon>
        <taxon>Sphingomonadales</taxon>
        <taxon>Sphingomonadaceae</taxon>
        <taxon>Novosphingobium</taxon>
    </lineage>
</organism>